<evidence type="ECO:0000313" key="7">
    <source>
        <dbReference type="EMBL" id="CUQ84889.1"/>
    </source>
</evidence>
<feature type="transmembrane region" description="Helical" evidence="6">
    <location>
        <begin position="279"/>
        <end position="308"/>
    </location>
</feature>
<dbReference type="EMBL" id="CZBX01000004">
    <property type="protein sequence ID" value="CUQ84889.1"/>
    <property type="molecule type" value="Genomic_DNA"/>
</dbReference>
<feature type="transmembrane region" description="Helical" evidence="6">
    <location>
        <begin position="18"/>
        <end position="38"/>
    </location>
</feature>
<accession>A0A174ZIZ0</accession>
<protein>
    <submittedName>
        <fullName evidence="7">Beta-methylgalactoside transporter inner membrane component</fullName>
    </submittedName>
</protein>
<dbReference type="InterPro" id="IPR001851">
    <property type="entry name" value="ABC_transp_permease"/>
</dbReference>
<feature type="transmembrane region" description="Helical" evidence="6">
    <location>
        <begin position="328"/>
        <end position="346"/>
    </location>
</feature>
<evidence type="ECO:0000256" key="4">
    <source>
        <dbReference type="ARBA" id="ARBA00022989"/>
    </source>
</evidence>
<keyword evidence="5 6" id="KW-0472">Membrane</keyword>
<keyword evidence="3 6" id="KW-0812">Transmembrane</keyword>
<keyword evidence="2" id="KW-1003">Cell membrane</keyword>
<dbReference type="PANTHER" id="PTHR47089">
    <property type="entry name" value="ABC TRANSPORTER, PERMEASE PROTEIN"/>
    <property type="match status" value="1"/>
</dbReference>
<dbReference type="Pfam" id="PF02653">
    <property type="entry name" value="BPD_transp_2"/>
    <property type="match status" value="1"/>
</dbReference>
<gene>
    <name evidence="7" type="ORF">ERS852502_01028</name>
</gene>
<dbReference type="GO" id="GO:0005886">
    <property type="term" value="C:plasma membrane"/>
    <property type="evidence" value="ECO:0007669"/>
    <property type="project" value="UniProtKB-SubCell"/>
</dbReference>
<proteinExistence type="predicted"/>
<dbReference type="PANTHER" id="PTHR47089:SF1">
    <property type="entry name" value="GUANOSINE ABC TRANSPORTER PERMEASE PROTEIN NUPP"/>
    <property type="match status" value="1"/>
</dbReference>
<dbReference type="AlphaFoldDB" id="A0A174ZIZ0"/>
<dbReference type="Proteomes" id="UP000078383">
    <property type="component" value="Unassembled WGS sequence"/>
</dbReference>
<dbReference type="GO" id="GO:0022857">
    <property type="term" value="F:transmembrane transporter activity"/>
    <property type="evidence" value="ECO:0007669"/>
    <property type="project" value="InterPro"/>
</dbReference>
<dbReference type="CDD" id="cd06580">
    <property type="entry name" value="TM_PBP1_transp_TpRbsC_like"/>
    <property type="match status" value="1"/>
</dbReference>
<dbReference type="RefSeq" id="WP_055148022.1">
    <property type="nucleotide sequence ID" value="NZ_CZBS01000008.1"/>
</dbReference>
<feature type="transmembrane region" description="Helical" evidence="6">
    <location>
        <begin position="246"/>
        <end position="267"/>
    </location>
</feature>
<evidence type="ECO:0000256" key="2">
    <source>
        <dbReference type="ARBA" id="ARBA00022475"/>
    </source>
</evidence>
<sequence>MEKQTVKKQKVFLSLEQLYLSIFAIILSLLITALIMLVSGENPINAFQALLAGALGSKTAIATTLGKTVPLLFVGMACAFSNKAGLFNIGCEGQLYIGALTATATALAMQGLPRFLVILVSFLTGMMSGALVGGFNGLLKAKLNINEVLVAIMLNYIMKFFASYCVHGPMKDPKSKVMQSPSIGQGYMLTKILPKSQLTTALILGLILAALLYVFINKTGAGFALRAVGENGSAAQAAGISMVKTIIITMAASGAIAALTGVTEVFGKTGKFVDGFSPGYGFTGIAVAVLGNNHPVGVILSALLFGILESGAMTMSYVAGVSTSMIKVMQGLVILFVATPELVAFMKRRRAK</sequence>
<dbReference type="OrthoDB" id="45037at2"/>
<feature type="transmembrane region" description="Helical" evidence="6">
    <location>
        <begin position="148"/>
        <end position="166"/>
    </location>
</feature>
<evidence type="ECO:0000256" key="1">
    <source>
        <dbReference type="ARBA" id="ARBA00004651"/>
    </source>
</evidence>
<evidence type="ECO:0000256" key="6">
    <source>
        <dbReference type="SAM" id="Phobius"/>
    </source>
</evidence>
<keyword evidence="4 6" id="KW-1133">Transmembrane helix</keyword>
<name>A0A174ZIZ0_9FIRM</name>
<evidence type="ECO:0000313" key="8">
    <source>
        <dbReference type="Proteomes" id="UP000078383"/>
    </source>
</evidence>
<comment type="subcellular location">
    <subcellularLocation>
        <location evidence="1">Cell membrane</location>
        <topology evidence="1">Multi-pass membrane protein</topology>
    </subcellularLocation>
</comment>
<feature type="transmembrane region" description="Helical" evidence="6">
    <location>
        <begin position="115"/>
        <end position="136"/>
    </location>
</feature>
<evidence type="ECO:0000256" key="3">
    <source>
        <dbReference type="ARBA" id="ARBA00022692"/>
    </source>
</evidence>
<reference evidence="7 8" key="1">
    <citation type="submission" date="2015-09" db="EMBL/GenBank/DDBJ databases">
        <authorList>
            <consortium name="Pathogen Informatics"/>
        </authorList>
    </citation>
    <scope>NUCLEOTIDE SEQUENCE [LARGE SCALE GENOMIC DNA]</scope>
    <source>
        <strain evidence="7 8">2789STDY5834889</strain>
    </source>
</reference>
<organism evidence="7 8">
    <name type="scientific">[Ruminococcus] torques</name>
    <dbReference type="NCBI Taxonomy" id="33039"/>
    <lineage>
        <taxon>Bacteria</taxon>
        <taxon>Bacillati</taxon>
        <taxon>Bacillota</taxon>
        <taxon>Clostridia</taxon>
        <taxon>Lachnospirales</taxon>
        <taxon>Lachnospiraceae</taxon>
        <taxon>Mediterraneibacter</taxon>
    </lineage>
</organism>
<evidence type="ECO:0000256" key="5">
    <source>
        <dbReference type="ARBA" id="ARBA00023136"/>
    </source>
</evidence>
<feature type="transmembrane region" description="Helical" evidence="6">
    <location>
        <begin position="198"/>
        <end position="216"/>
    </location>
</feature>